<dbReference type="Gene3D" id="3.40.50.300">
    <property type="entry name" value="P-loop containing nucleotide triphosphate hydrolases"/>
    <property type="match status" value="1"/>
</dbReference>
<dbReference type="Gene3D" id="1.10.8.60">
    <property type="match status" value="1"/>
</dbReference>
<dbReference type="GO" id="GO:0043565">
    <property type="term" value="F:sequence-specific DNA binding"/>
    <property type="evidence" value="ECO:0007669"/>
    <property type="project" value="InterPro"/>
</dbReference>
<protein>
    <submittedName>
        <fullName evidence="9">DNA-binding transcriptional response regulator, NtrC family, contains REC, AAA-type ATPase, and a Fis-type DNA-binding domains</fullName>
    </submittedName>
</protein>
<name>A0A1H0UJB0_9BACT</name>
<feature type="domain" description="Sigma-54 factor interaction" evidence="7">
    <location>
        <begin position="155"/>
        <end position="384"/>
    </location>
</feature>
<dbReference type="InterPro" id="IPR003593">
    <property type="entry name" value="AAA+_ATPase"/>
</dbReference>
<dbReference type="STRING" id="91360.SAMN05660330_03584"/>
<dbReference type="GO" id="GO:0005524">
    <property type="term" value="F:ATP binding"/>
    <property type="evidence" value="ECO:0007669"/>
    <property type="project" value="UniProtKB-KW"/>
</dbReference>
<dbReference type="GO" id="GO:0000160">
    <property type="term" value="P:phosphorelay signal transduction system"/>
    <property type="evidence" value="ECO:0007669"/>
    <property type="project" value="InterPro"/>
</dbReference>
<accession>A0A1H0UJB0</accession>
<keyword evidence="1" id="KW-0547">Nucleotide-binding</keyword>
<keyword evidence="5" id="KW-0804">Transcription</keyword>
<keyword evidence="4 9" id="KW-0238">DNA-binding</keyword>
<evidence type="ECO:0000313" key="9">
    <source>
        <dbReference type="EMBL" id="SDP66317.1"/>
    </source>
</evidence>
<dbReference type="SUPFAM" id="SSF46689">
    <property type="entry name" value="Homeodomain-like"/>
    <property type="match status" value="1"/>
</dbReference>
<dbReference type="InterPro" id="IPR025943">
    <property type="entry name" value="Sigma_54_int_dom_ATP-bd_2"/>
</dbReference>
<dbReference type="InterPro" id="IPR001789">
    <property type="entry name" value="Sig_transdc_resp-reg_receiver"/>
</dbReference>
<dbReference type="InterPro" id="IPR025662">
    <property type="entry name" value="Sigma_54_int_dom_ATP-bd_1"/>
</dbReference>
<keyword evidence="6" id="KW-0597">Phosphoprotein</keyword>
<dbReference type="Proteomes" id="UP000199073">
    <property type="component" value="Unassembled WGS sequence"/>
</dbReference>
<proteinExistence type="predicted"/>
<dbReference type="Pfam" id="PF02954">
    <property type="entry name" value="HTH_8"/>
    <property type="match status" value="1"/>
</dbReference>
<dbReference type="PANTHER" id="PTHR32071:SF13">
    <property type="entry name" value="RESPONSE REGULATOR HSFA"/>
    <property type="match status" value="1"/>
</dbReference>
<evidence type="ECO:0000256" key="3">
    <source>
        <dbReference type="ARBA" id="ARBA00023015"/>
    </source>
</evidence>
<evidence type="ECO:0000256" key="2">
    <source>
        <dbReference type="ARBA" id="ARBA00022840"/>
    </source>
</evidence>
<feature type="modified residue" description="4-aspartylphosphate" evidence="6">
    <location>
        <position position="60"/>
    </location>
</feature>
<dbReference type="PANTHER" id="PTHR32071">
    <property type="entry name" value="TRANSCRIPTIONAL REGULATORY PROTEIN"/>
    <property type="match status" value="1"/>
</dbReference>
<evidence type="ECO:0000256" key="5">
    <source>
        <dbReference type="ARBA" id="ARBA00023163"/>
    </source>
</evidence>
<evidence type="ECO:0000256" key="4">
    <source>
        <dbReference type="ARBA" id="ARBA00023125"/>
    </source>
</evidence>
<dbReference type="SUPFAM" id="SSF52540">
    <property type="entry name" value="P-loop containing nucleoside triphosphate hydrolases"/>
    <property type="match status" value="1"/>
</dbReference>
<dbReference type="CDD" id="cd00009">
    <property type="entry name" value="AAA"/>
    <property type="match status" value="1"/>
</dbReference>
<evidence type="ECO:0000256" key="6">
    <source>
        <dbReference type="PROSITE-ProRule" id="PRU00169"/>
    </source>
</evidence>
<dbReference type="GO" id="GO:0006355">
    <property type="term" value="P:regulation of DNA-templated transcription"/>
    <property type="evidence" value="ECO:0007669"/>
    <property type="project" value="InterPro"/>
</dbReference>
<dbReference type="InterPro" id="IPR027417">
    <property type="entry name" value="P-loop_NTPase"/>
</dbReference>
<dbReference type="AlphaFoldDB" id="A0A1H0UJB0"/>
<dbReference type="Pfam" id="PF00158">
    <property type="entry name" value="Sigma54_activat"/>
    <property type="match status" value="1"/>
</dbReference>
<evidence type="ECO:0000259" key="8">
    <source>
        <dbReference type="PROSITE" id="PS50110"/>
    </source>
</evidence>
<dbReference type="RefSeq" id="WP_092225328.1">
    <property type="nucleotide sequence ID" value="NZ_FNJI01000033.1"/>
</dbReference>
<feature type="domain" description="Response regulatory" evidence="8">
    <location>
        <begin position="10"/>
        <end position="125"/>
    </location>
</feature>
<dbReference type="PROSITE" id="PS50110">
    <property type="entry name" value="RESPONSE_REGULATORY"/>
    <property type="match status" value="1"/>
</dbReference>
<keyword evidence="3" id="KW-0805">Transcription regulation</keyword>
<dbReference type="OrthoDB" id="9814761at2"/>
<dbReference type="EMBL" id="FNJI01000033">
    <property type="protein sequence ID" value="SDP66317.1"/>
    <property type="molecule type" value="Genomic_DNA"/>
</dbReference>
<dbReference type="FunFam" id="3.40.50.300:FF:000006">
    <property type="entry name" value="DNA-binding transcriptional regulator NtrC"/>
    <property type="match status" value="1"/>
</dbReference>
<evidence type="ECO:0000256" key="1">
    <source>
        <dbReference type="ARBA" id="ARBA00022741"/>
    </source>
</evidence>
<sequence>MLNFNHVDTEVIIVDDEKSELDAYSFLLKSMGVKNVTTVDDSRKLERILAGKNNCVLFLDLNMPHKSGRQVLVEMRNRHPRVPVIICTANSEIETAVECLKLGAHDYLVKPVNMNTFGSALRNGVEICTLRNELFSLKGLVHGEKLNSPQCFSSIITRDPVMHGVFHYIEAVATSGQPVMILGETGAGKELVARAIHDASRLAGNFVAVDVSGLDDPLFSDTLFGHEKGAYTGAEIDRRGLIEKAAGGTLFLDEIGELSRNSQIKLLRLLQEGVYYPLGSDQPRRSTARIVGAANRELNHLVSPEGEFRMDLYYRLSTHLIRLPPLRERKNDIPLLISHLAEKAAKSMNRKCPEISREFVDTLVRHPFPGNVRELKTYIYDAVARCRSGELTVDLIDERMQSEKLTGFPAATLNDNRSLETLFGHFPELSELTQYAIGEALEKSDNNQSRAAELLGISKQALSKRLKRRRAKTAPGK</sequence>
<evidence type="ECO:0000313" key="10">
    <source>
        <dbReference type="Proteomes" id="UP000199073"/>
    </source>
</evidence>
<dbReference type="Pfam" id="PF00072">
    <property type="entry name" value="Response_reg"/>
    <property type="match status" value="1"/>
</dbReference>
<dbReference type="InterPro" id="IPR002078">
    <property type="entry name" value="Sigma_54_int"/>
</dbReference>
<dbReference type="PROSITE" id="PS00675">
    <property type="entry name" value="SIGMA54_INTERACT_1"/>
    <property type="match status" value="1"/>
</dbReference>
<dbReference type="PROSITE" id="PS00676">
    <property type="entry name" value="SIGMA54_INTERACT_2"/>
    <property type="match status" value="1"/>
</dbReference>
<dbReference type="Gene3D" id="1.10.10.60">
    <property type="entry name" value="Homeodomain-like"/>
    <property type="match status" value="1"/>
</dbReference>
<reference evidence="9 10" key="1">
    <citation type="submission" date="2016-10" db="EMBL/GenBank/DDBJ databases">
        <authorList>
            <person name="de Groot N.N."/>
        </authorList>
    </citation>
    <scope>NUCLEOTIDE SEQUENCE [LARGE SCALE GENOMIC DNA]</scope>
    <source>
        <strain evidence="9 10">DSM 12130</strain>
    </source>
</reference>
<dbReference type="PROSITE" id="PS50045">
    <property type="entry name" value="SIGMA54_INTERACT_4"/>
    <property type="match status" value="1"/>
</dbReference>
<gene>
    <name evidence="9" type="ORF">SAMN05660330_03584</name>
</gene>
<dbReference type="InterPro" id="IPR025944">
    <property type="entry name" value="Sigma_54_int_dom_CS"/>
</dbReference>
<dbReference type="SUPFAM" id="SSF52172">
    <property type="entry name" value="CheY-like"/>
    <property type="match status" value="1"/>
</dbReference>
<dbReference type="Pfam" id="PF25601">
    <property type="entry name" value="AAA_lid_14"/>
    <property type="match status" value="1"/>
</dbReference>
<dbReference type="InterPro" id="IPR011006">
    <property type="entry name" value="CheY-like_superfamily"/>
</dbReference>
<dbReference type="InterPro" id="IPR002197">
    <property type="entry name" value="HTH_Fis"/>
</dbReference>
<dbReference type="InterPro" id="IPR009057">
    <property type="entry name" value="Homeodomain-like_sf"/>
</dbReference>
<dbReference type="PROSITE" id="PS00688">
    <property type="entry name" value="SIGMA54_INTERACT_3"/>
    <property type="match status" value="1"/>
</dbReference>
<dbReference type="SMART" id="SM00448">
    <property type="entry name" value="REC"/>
    <property type="match status" value="1"/>
</dbReference>
<keyword evidence="2" id="KW-0067">ATP-binding</keyword>
<keyword evidence="10" id="KW-1185">Reference proteome</keyword>
<evidence type="ECO:0000259" key="7">
    <source>
        <dbReference type="PROSITE" id="PS50045"/>
    </source>
</evidence>
<organism evidence="9 10">
    <name type="scientific">Desulforhopalus singaporensis</name>
    <dbReference type="NCBI Taxonomy" id="91360"/>
    <lineage>
        <taxon>Bacteria</taxon>
        <taxon>Pseudomonadati</taxon>
        <taxon>Thermodesulfobacteriota</taxon>
        <taxon>Desulfobulbia</taxon>
        <taxon>Desulfobulbales</taxon>
        <taxon>Desulfocapsaceae</taxon>
        <taxon>Desulforhopalus</taxon>
    </lineage>
</organism>
<dbReference type="InterPro" id="IPR058031">
    <property type="entry name" value="AAA_lid_NorR"/>
</dbReference>
<dbReference type="Gene3D" id="3.40.50.2300">
    <property type="match status" value="1"/>
</dbReference>
<dbReference type="SMART" id="SM00382">
    <property type="entry name" value="AAA"/>
    <property type="match status" value="1"/>
</dbReference>
<dbReference type="PRINTS" id="PR01590">
    <property type="entry name" value="HTHFIS"/>
</dbReference>
<dbReference type="CDD" id="cd00156">
    <property type="entry name" value="REC"/>
    <property type="match status" value="1"/>
</dbReference>